<dbReference type="Proteomes" id="UP000092932">
    <property type="component" value="Chromosome"/>
</dbReference>
<comment type="catalytic activity">
    <reaction evidence="1">
        <text>ATP + protein L-histidine = ADP + protein N-phospho-L-histidine.</text>
        <dbReference type="EC" id="2.7.13.3"/>
    </reaction>
</comment>
<dbReference type="PROSITE" id="PS50109">
    <property type="entry name" value="HIS_KIN"/>
    <property type="match status" value="1"/>
</dbReference>
<dbReference type="EC" id="2.7.13.3" evidence="2"/>
<dbReference type="InterPro" id="IPR005467">
    <property type="entry name" value="His_kinase_dom"/>
</dbReference>
<dbReference type="AlphaFoldDB" id="A0A1B2AEY1"/>
<dbReference type="InterPro" id="IPR050736">
    <property type="entry name" value="Sensor_HK_Regulatory"/>
</dbReference>
<keyword evidence="4 8" id="KW-0808">Transferase</keyword>
<dbReference type="Pfam" id="PF00512">
    <property type="entry name" value="HisKA"/>
    <property type="match status" value="1"/>
</dbReference>
<dbReference type="STRING" id="692370.A6F68_02217"/>
<dbReference type="InterPro" id="IPR036097">
    <property type="entry name" value="HisK_dim/P_sf"/>
</dbReference>
<gene>
    <name evidence="8" type="primary">pleC</name>
    <name evidence="8" type="ORF">A6F68_02217</name>
</gene>
<evidence type="ECO:0000256" key="1">
    <source>
        <dbReference type="ARBA" id="ARBA00000085"/>
    </source>
</evidence>
<dbReference type="SUPFAM" id="SSF47384">
    <property type="entry name" value="Homodimeric domain of signal transducing histidine kinase"/>
    <property type="match status" value="1"/>
</dbReference>
<dbReference type="Gene3D" id="3.30.565.10">
    <property type="entry name" value="Histidine kinase-like ATPase, C-terminal domain"/>
    <property type="match status" value="1"/>
</dbReference>
<dbReference type="SUPFAM" id="SSF55874">
    <property type="entry name" value="ATPase domain of HSP90 chaperone/DNA topoisomerase II/histidine kinase"/>
    <property type="match status" value="1"/>
</dbReference>
<evidence type="ECO:0000259" key="7">
    <source>
        <dbReference type="PROSITE" id="PS50109"/>
    </source>
</evidence>
<protein>
    <recommendedName>
        <fullName evidence="2">histidine kinase</fullName>
        <ecNumber evidence="2">2.7.13.3</ecNumber>
    </recommendedName>
</protein>
<sequence>MASQGVVLARARTDAADRLIEADEPLAGLHRRCGGELPGTVAVPALLELVRKSRRLGLRLARTIEALDGEDTVRAWVEIEPESEGEAGGCSIAVGAWSTSPRPAPSEDEASALRIAIDRAVAELTARLAPDQGVLAFDTSASDLAGLARAMRENPGKPWTEFVELPELAHRPPLHWRLLDGTRCVIPGSKRGWTVTLVPLGRPDPGSAGFELLLVADAPLPAAILASEEPSRATPSFGRELTPVLRQPIARIIANAETIRSRLAGPLAEEYSSYAADIAAAGQHLLSLIDDLSDLEIVEADDFRTAPDRIDLADVARRAVGILGVRARERGTTLVAPDDGISVPATGEFRRVLQVLLNLIGNAIAYSPGGTTVHIEVAREGDRARAVVRDEGPGIPADKLSSVFDKFERLGRGGDGGSGLGLYISRKLARAMHGDLTVESTPGEGARFTLDLPAAD</sequence>
<dbReference type="RefSeq" id="WP_067679870.1">
    <property type="nucleotide sequence ID" value="NZ_CP016591.1"/>
</dbReference>
<dbReference type="KEGG" id="ado:A6F68_02217"/>
<keyword evidence="5" id="KW-0418">Kinase</keyword>
<dbReference type="Gene3D" id="1.10.287.130">
    <property type="match status" value="1"/>
</dbReference>
<dbReference type="EMBL" id="CP016591">
    <property type="protein sequence ID" value="ANY20717.1"/>
    <property type="molecule type" value="Genomic_DNA"/>
</dbReference>
<feature type="domain" description="Histidine kinase" evidence="7">
    <location>
        <begin position="240"/>
        <end position="456"/>
    </location>
</feature>
<dbReference type="SMART" id="SM00387">
    <property type="entry name" value="HATPase_c"/>
    <property type="match status" value="1"/>
</dbReference>
<dbReference type="PANTHER" id="PTHR43711">
    <property type="entry name" value="TWO-COMPONENT HISTIDINE KINASE"/>
    <property type="match status" value="1"/>
</dbReference>
<evidence type="ECO:0000313" key="9">
    <source>
        <dbReference type="Proteomes" id="UP000092932"/>
    </source>
</evidence>
<evidence type="ECO:0000313" key="8">
    <source>
        <dbReference type="EMBL" id="ANY20717.1"/>
    </source>
</evidence>
<name>A0A1B2AEY1_9SPHN</name>
<keyword evidence="6" id="KW-0902">Two-component regulatory system</keyword>
<dbReference type="GO" id="GO:0000155">
    <property type="term" value="F:phosphorelay sensor kinase activity"/>
    <property type="evidence" value="ECO:0007669"/>
    <property type="project" value="InterPro"/>
</dbReference>
<evidence type="ECO:0000256" key="2">
    <source>
        <dbReference type="ARBA" id="ARBA00012438"/>
    </source>
</evidence>
<dbReference type="PRINTS" id="PR00344">
    <property type="entry name" value="BCTRLSENSOR"/>
</dbReference>
<evidence type="ECO:0000256" key="4">
    <source>
        <dbReference type="ARBA" id="ARBA00022679"/>
    </source>
</evidence>
<dbReference type="OrthoDB" id="7933832at2"/>
<dbReference type="InterPro" id="IPR036890">
    <property type="entry name" value="HATPase_C_sf"/>
</dbReference>
<dbReference type="CDD" id="cd00082">
    <property type="entry name" value="HisKA"/>
    <property type="match status" value="1"/>
</dbReference>
<organism evidence="8 9">
    <name type="scientific">Tsuneonella dongtanensis</name>
    <dbReference type="NCBI Taxonomy" id="692370"/>
    <lineage>
        <taxon>Bacteria</taxon>
        <taxon>Pseudomonadati</taxon>
        <taxon>Pseudomonadota</taxon>
        <taxon>Alphaproteobacteria</taxon>
        <taxon>Sphingomonadales</taxon>
        <taxon>Erythrobacteraceae</taxon>
        <taxon>Tsuneonella</taxon>
    </lineage>
</organism>
<dbReference type="InterPro" id="IPR004358">
    <property type="entry name" value="Sig_transdc_His_kin-like_C"/>
</dbReference>
<evidence type="ECO:0000256" key="5">
    <source>
        <dbReference type="ARBA" id="ARBA00022777"/>
    </source>
</evidence>
<keyword evidence="9" id="KW-1185">Reference proteome</keyword>
<keyword evidence="3" id="KW-0597">Phosphoprotein</keyword>
<dbReference type="InterPro" id="IPR003594">
    <property type="entry name" value="HATPase_dom"/>
</dbReference>
<evidence type="ECO:0000256" key="6">
    <source>
        <dbReference type="ARBA" id="ARBA00023012"/>
    </source>
</evidence>
<proteinExistence type="predicted"/>
<reference evidence="8 9" key="1">
    <citation type="submission" date="2016-07" db="EMBL/GenBank/DDBJ databases">
        <title>Complete genome sequence of Altererythrobacter dongtanensis KCTC 22672, a type strain with esterase isolated from tidal flat.</title>
        <authorList>
            <person name="Cheng H."/>
            <person name="Wu Y.-H."/>
            <person name="Zhou P."/>
            <person name="Huo Y.-Y."/>
            <person name="Wang C.-S."/>
            <person name="Xu X.-W."/>
        </authorList>
    </citation>
    <scope>NUCLEOTIDE SEQUENCE [LARGE SCALE GENOMIC DNA]</scope>
    <source>
        <strain evidence="8 9">KCTC 22672</strain>
    </source>
</reference>
<dbReference type="PATRIC" id="fig|692370.5.peg.2230"/>
<dbReference type="InterPro" id="IPR003661">
    <property type="entry name" value="HisK_dim/P_dom"/>
</dbReference>
<dbReference type="Pfam" id="PF02518">
    <property type="entry name" value="HATPase_c"/>
    <property type="match status" value="1"/>
</dbReference>
<evidence type="ECO:0000256" key="3">
    <source>
        <dbReference type="ARBA" id="ARBA00022553"/>
    </source>
</evidence>
<accession>A0A1B2AEY1</accession>
<dbReference type="PANTHER" id="PTHR43711:SF26">
    <property type="entry name" value="SENSOR HISTIDINE KINASE RCSC"/>
    <property type="match status" value="1"/>
</dbReference>
<dbReference type="CDD" id="cd00075">
    <property type="entry name" value="HATPase"/>
    <property type="match status" value="1"/>
</dbReference>